<dbReference type="CDD" id="cd01808">
    <property type="entry name" value="Ubl_PLICs"/>
    <property type="match status" value="1"/>
</dbReference>
<dbReference type="Pfam" id="PF00240">
    <property type="entry name" value="ubiquitin"/>
    <property type="match status" value="1"/>
</dbReference>
<evidence type="ECO:0000256" key="2">
    <source>
        <dbReference type="ARBA" id="ARBA00022490"/>
    </source>
</evidence>
<accession>A0A4D9DJS8</accession>
<evidence type="ECO:0000259" key="4">
    <source>
        <dbReference type="PROSITE" id="PS50030"/>
    </source>
</evidence>
<feature type="compositionally biased region" description="Basic and acidic residues" evidence="3">
    <location>
        <begin position="448"/>
        <end position="459"/>
    </location>
</feature>
<dbReference type="InterPro" id="IPR015496">
    <property type="entry name" value="Ubiquilin"/>
</dbReference>
<dbReference type="Pfam" id="PF23195">
    <property type="entry name" value="UBQLN1"/>
    <property type="match status" value="1"/>
</dbReference>
<feature type="region of interest" description="Disordered" evidence="3">
    <location>
        <begin position="515"/>
        <end position="551"/>
    </location>
</feature>
<dbReference type="Gene3D" id="3.10.20.90">
    <property type="entry name" value="Phosphatidylinositol 3-kinase Catalytic Subunit, Chain A, domain 1"/>
    <property type="match status" value="1"/>
</dbReference>
<reference evidence="6 7" key="2">
    <citation type="submission" date="2019-04" db="EMBL/GenBank/DDBJ databases">
        <title>The genome sequence of big-headed turtle.</title>
        <authorList>
            <person name="Gong S."/>
        </authorList>
    </citation>
    <scope>NUCLEOTIDE SEQUENCE [LARGE SCALE GENOMIC DNA]</scope>
    <source>
        <strain evidence="6">DO16091913</strain>
        <tissue evidence="6">Muscle</tissue>
    </source>
</reference>
<dbReference type="AlphaFoldDB" id="A0A4D9DJS8"/>
<dbReference type="OrthoDB" id="9450922at2759"/>
<proteinExistence type="predicted"/>
<dbReference type="SMART" id="SM00165">
    <property type="entry name" value="UBA"/>
    <property type="match status" value="1"/>
</dbReference>
<dbReference type="InterPro" id="IPR009060">
    <property type="entry name" value="UBA-like_sf"/>
</dbReference>
<dbReference type="GO" id="GO:0031593">
    <property type="term" value="F:polyubiquitin modification-dependent protein binding"/>
    <property type="evidence" value="ECO:0007669"/>
    <property type="project" value="TreeGrafter"/>
</dbReference>
<dbReference type="Proteomes" id="UP000297703">
    <property type="component" value="Unassembled WGS sequence"/>
</dbReference>
<feature type="domain" description="Ubiquitin-like" evidence="5">
    <location>
        <begin position="23"/>
        <end position="93"/>
    </location>
</feature>
<evidence type="ECO:0000313" key="6">
    <source>
        <dbReference type="EMBL" id="TFJ97530.1"/>
    </source>
</evidence>
<dbReference type="InterPro" id="IPR029071">
    <property type="entry name" value="Ubiquitin-like_domsf"/>
</dbReference>
<feature type="domain" description="UBA" evidence="4">
    <location>
        <begin position="544"/>
        <end position="593"/>
    </location>
</feature>
<feature type="compositionally biased region" description="Low complexity" evidence="3">
    <location>
        <begin position="105"/>
        <end position="120"/>
    </location>
</feature>
<dbReference type="GO" id="GO:0006511">
    <property type="term" value="P:ubiquitin-dependent protein catabolic process"/>
    <property type="evidence" value="ECO:0007669"/>
    <property type="project" value="TreeGrafter"/>
</dbReference>
<name>A0A4D9DJS8_9SAUR</name>
<dbReference type="SUPFAM" id="SSF46934">
    <property type="entry name" value="UBA-like"/>
    <property type="match status" value="1"/>
</dbReference>
<keyword evidence="7" id="KW-1185">Reference proteome</keyword>
<dbReference type="Gene3D" id="1.10.8.10">
    <property type="entry name" value="DNA helicase RuvA subunit, C-terminal domain"/>
    <property type="match status" value="1"/>
</dbReference>
<comment type="subcellular location">
    <subcellularLocation>
        <location evidence="1">Cytoplasm</location>
    </subcellularLocation>
</comment>
<dbReference type="PROSITE" id="PS50053">
    <property type="entry name" value="UBIQUITIN_2"/>
    <property type="match status" value="1"/>
</dbReference>
<dbReference type="GO" id="GO:0005829">
    <property type="term" value="C:cytosol"/>
    <property type="evidence" value="ECO:0007669"/>
    <property type="project" value="TreeGrafter"/>
</dbReference>
<sequence>MSESRRAPGANQAAITAESGGVLKVTVKTLKQKEQFEVAESSTIRAFKEEVAKRFKAPSDLLVLIFAGKILKDQDTLSQHGVRSGFSIHLVIRSQKRPQDHPAEPTNAATPPMPSANSSASNLLAWGQGPALQHLGLSYSNVSELQGRLEELVASSRELVAQIMENLLFEIISSDLDLNTINGNPFLLGFLIGVTGMSVLGLDPTDVSDLMSEASEVDGSLQDLMSEVAQNPLVQNILTNTDLVQEILLSNPQMQQLAEQNPEINHILRNPDFIREMIEVSSSPAMLQEIIRNHDRALSNLESIPGGYSALQQLYSEIEEPMMNAVQAQFGSHPSASLESNPPLGGASPPARMENRDPLPNPWAARTNRAGDIGNNHESNRTSHSRGQSFIVLNFGPGAGPGLANTGGIQNMVQQLTGNPEFMQNMESVLSNPNGPAQMLLNNPHLSSDGRSRPPDERTQQVPAELESAEIAPLLTSPRAMQALLQIQLGLQTLSAEVPDFLLGLGDRDVELELESMEGSVPSSESEEDVSLASDKDEPEGQECMDQQRPDVRFERQMEQLRTMGFQDREANLQALIDTEGEINAAIEMLTKSQPSKIL</sequence>
<evidence type="ECO:0000259" key="5">
    <source>
        <dbReference type="PROSITE" id="PS50053"/>
    </source>
</evidence>
<evidence type="ECO:0000256" key="3">
    <source>
        <dbReference type="SAM" id="MobiDB-lite"/>
    </source>
</evidence>
<dbReference type="EMBL" id="QXTE01000483">
    <property type="protein sequence ID" value="TFJ97530.1"/>
    <property type="molecule type" value="Genomic_DNA"/>
</dbReference>
<feature type="compositionally biased region" description="Polar residues" evidence="3">
    <location>
        <begin position="435"/>
        <end position="446"/>
    </location>
</feature>
<dbReference type="InterPro" id="IPR006636">
    <property type="entry name" value="STI1_HS-bd"/>
</dbReference>
<dbReference type="FunFam" id="3.10.20.90:FF:000095">
    <property type="entry name" value="Ubiquilin 4"/>
    <property type="match status" value="1"/>
</dbReference>
<dbReference type="FunFam" id="1.10.260.100:FF:000001">
    <property type="entry name" value="Ubiquilin 1"/>
    <property type="match status" value="1"/>
</dbReference>
<protein>
    <submittedName>
        <fullName evidence="6">Coagulation factor V-like</fullName>
    </submittedName>
</protein>
<dbReference type="Gene3D" id="1.10.260.100">
    <property type="match status" value="1"/>
</dbReference>
<organism evidence="6 7">
    <name type="scientific">Platysternon megacephalum</name>
    <name type="common">big-headed turtle</name>
    <dbReference type="NCBI Taxonomy" id="55544"/>
    <lineage>
        <taxon>Eukaryota</taxon>
        <taxon>Metazoa</taxon>
        <taxon>Chordata</taxon>
        <taxon>Craniata</taxon>
        <taxon>Vertebrata</taxon>
        <taxon>Euteleostomi</taxon>
        <taxon>Archelosauria</taxon>
        <taxon>Testudinata</taxon>
        <taxon>Testudines</taxon>
        <taxon>Cryptodira</taxon>
        <taxon>Durocryptodira</taxon>
        <taxon>Testudinoidea</taxon>
        <taxon>Platysternidae</taxon>
        <taxon>Platysternon</taxon>
    </lineage>
</organism>
<dbReference type="PROSITE" id="PS50030">
    <property type="entry name" value="UBA"/>
    <property type="match status" value="1"/>
</dbReference>
<reference evidence="6 7" key="1">
    <citation type="submission" date="2019-04" db="EMBL/GenBank/DDBJ databases">
        <title>Draft genome of the big-headed turtle Platysternon megacephalum.</title>
        <authorList>
            <person name="Gong S."/>
        </authorList>
    </citation>
    <scope>NUCLEOTIDE SEQUENCE [LARGE SCALE GENOMIC DNA]</scope>
    <source>
        <strain evidence="6">DO16091913</strain>
        <tissue evidence="6">Muscle</tissue>
    </source>
</reference>
<evidence type="ECO:0000313" key="7">
    <source>
        <dbReference type="Proteomes" id="UP000297703"/>
    </source>
</evidence>
<feature type="compositionally biased region" description="Polar residues" evidence="3">
    <location>
        <begin position="330"/>
        <end position="340"/>
    </location>
</feature>
<dbReference type="InterPro" id="IPR000626">
    <property type="entry name" value="Ubiquitin-like_dom"/>
</dbReference>
<dbReference type="SMART" id="SM00727">
    <property type="entry name" value="STI1"/>
    <property type="match status" value="3"/>
</dbReference>
<dbReference type="CDD" id="cd14399">
    <property type="entry name" value="UBA_PLICs"/>
    <property type="match status" value="1"/>
</dbReference>
<feature type="region of interest" description="Disordered" evidence="3">
    <location>
        <begin position="330"/>
        <end position="385"/>
    </location>
</feature>
<dbReference type="STRING" id="55544.A0A4D9DJS8"/>
<feature type="region of interest" description="Disordered" evidence="3">
    <location>
        <begin position="435"/>
        <end position="462"/>
    </location>
</feature>
<dbReference type="SUPFAM" id="SSF54236">
    <property type="entry name" value="Ubiquitin-like"/>
    <property type="match status" value="1"/>
</dbReference>
<dbReference type="PANTHER" id="PTHR10677:SF16">
    <property type="entry name" value="UBIQUILIN-1"/>
    <property type="match status" value="1"/>
</dbReference>
<comment type="caution">
    <text evidence="6">The sequence shown here is derived from an EMBL/GenBank/DDBJ whole genome shotgun (WGS) entry which is preliminary data.</text>
</comment>
<dbReference type="SMART" id="SM00213">
    <property type="entry name" value="UBQ"/>
    <property type="match status" value="1"/>
</dbReference>
<feature type="region of interest" description="Disordered" evidence="3">
    <location>
        <begin position="95"/>
        <end position="120"/>
    </location>
</feature>
<dbReference type="PANTHER" id="PTHR10677">
    <property type="entry name" value="UBIQUILIN"/>
    <property type="match status" value="1"/>
</dbReference>
<evidence type="ECO:0000256" key="1">
    <source>
        <dbReference type="ARBA" id="ARBA00004496"/>
    </source>
</evidence>
<gene>
    <name evidence="6" type="ORF">DR999_PMT20621</name>
</gene>
<dbReference type="InterPro" id="IPR015940">
    <property type="entry name" value="UBA"/>
</dbReference>
<keyword evidence="2" id="KW-0963">Cytoplasm</keyword>